<evidence type="ECO:0000256" key="2">
    <source>
        <dbReference type="RuleBase" id="RU003616"/>
    </source>
</evidence>
<comment type="similarity">
    <text evidence="1 2">Belongs to the small heat shock protein (HSP20) family.</text>
</comment>
<dbReference type="SUPFAM" id="SSF49764">
    <property type="entry name" value="HSP20-like chaperones"/>
    <property type="match status" value="1"/>
</dbReference>
<accession>A0ABX0G9R4</accession>
<sequence length="133" mass="14621">MSTEVTKAPEQTPAETQAEPARARRIWRPLADIVETKEGVTLMLELPGVAAEDVDVALEKRVLTIRAKSSVASPDKLRLVHAEYEAGDYERAFTLSDDFDAEKIEAQLKNGVLTLHLPRAEASQPKTIKVKAA</sequence>
<dbReference type="CDD" id="cd06464">
    <property type="entry name" value="ACD_sHsps-like"/>
    <property type="match status" value="1"/>
</dbReference>
<dbReference type="Pfam" id="PF00011">
    <property type="entry name" value="HSP20"/>
    <property type="match status" value="1"/>
</dbReference>
<evidence type="ECO:0000256" key="3">
    <source>
        <dbReference type="SAM" id="MobiDB-lite"/>
    </source>
</evidence>
<dbReference type="InterPro" id="IPR031107">
    <property type="entry name" value="Small_HSP"/>
</dbReference>
<dbReference type="PROSITE" id="PS01031">
    <property type="entry name" value="SHSP"/>
    <property type="match status" value="1"/>
</dbReference>
<dbReference type="InterPro" id="IPR002068">
    <property type="entry name" value="A-crystallin/Hsp20_dom"/>
</dbReference>
<evidence type="ECO:0000259" key="4">
    <source>
        <dbReference type="PROSITE" id="PS01031"/>
    </source>
</evidence>
<feature type="region of interest" description="Disordered" evidence="3">
    <location>
        <begin position="1"/>
        <end position="22"/>
    </location>
</feature>
<evidence type="ECO:0000313" key="5">
    <source>
        <dbReference type="EMBL" id="NHB77598.1"/>
    </source>
</evidence>
<organism evidence="5 6">
    <name type="scientific">Rhodobacter calidifons</name>
    <dbReference type="NCBI Taxonomy" id="2715277"/>
    <lineage>
        <taxon>Bacteria</taxon>
        <taxon>Pseudomonadati</taxon>
        <taxon>Pseudomonadota</taxon>
        <taxon>Alphaproteobacteria</taxon>
        <taxon>Rhodobacterales</taxon>
        <taxon>Rhodobacter group</taxon>
        <taxon>Rhodobacter</taxon>
    </lineage>
</organism>
<reference evidence="5 6" key="1">
    <citation type="journal article" date="2022" name="Microorganisms">
        <title>Genome Sequence and Characterization of a Xanthorhodopsin-Containing, Aerobic Anoxygenic Phototrophic Rhodobacter Species, Isolated from Mesophilic Conditions at Yellowstone National Park.</title>
        <authorList>
            <person name="Kyndt J.A."/>
            <person name="Robertson S."/>
            <person name="Shoffstall I.B."/>
            <person name="Ramaley R.F."/>
            <person name="Meyer T.E."/>
        </authorList>
    </citation>
    <scope>NUCLEOTIDE SEQUENCE [LARGE SCALE GENOMIC DNA]</scope>
    <source>
        <strain evidence="5 6">M37P</strain>
    </source>
</reference>
<dbReference type="InterPro" id="IPR008978">
    <property type="entry name" value="HSP20-like_chaperone"/>
</dbReference>
<comment type="caution">
    <text evidence="5">The sequence shown here is derived from an EMBL/GenBank/DDBJ whole genome shotgun (WGS) entry which is preliminary data.</text>
</comment>
<evidence type="ECO:0000313" key="6">
    <source>
        <dbReference type="Proteomes" id="UP001515660"/>
    </source>
</evidence>
<dbReference type="RefSeq" id="WP_166403619.1">
    <property type="nucleotide sequence ID" value="NZ_JAANHS010000009.1"/>
</dbReference>
<gene>
    <name evidence="5" type="ORF">G8O29_12740</name>
</gene>
<proteinExistence type="inferred from homology"/>
<feature type="domain" description="SHSP" evidence="4">
    <location>
        <begin position="21"/>
        <end position="133"/>
    </location>
</feature>
<name>A0ABX0G9R4_9RHOB</name>
<dbReference type="Gene3D" id="2.60.40.790">
    <property type="match status" value="1"/>
</dbReference>
<dbReference type="PANTHER" id="PTHR11527">
    <property type="entry name" value="HEAT-SHOCK PROTEIN 20 FAMILY MEMBER"/>
    <property type="match status" value="1"/>
</dbReference>
<evidence type="ECO:0000256" key="1">
    <source>
        <dbReference type="PROSITE-ProRule" id="PRU00285"/>
    </source>
</evidence>
<dbReference type="Proteomes" id="UP001515660">
    <property type="component" value="Unassembled WGS sequence"/>
</dbReference>
<keyword evidence="6" id="KW-1185">Reference proteome</keyword>
<protein>
    <submittedName>
        <fullName evidence="5">Hsp20/alpha crystallin family protein</fullName>
    </submittedName>
</protein>
<dbReference type="EMBL" id="JAANHS010000009">
    <property type="protein sequence ID" value="NHB77598.1"/>
    <property type="molecule type" value="Genomic_DNA"/>
</dbReference>